<dbReference type="RefSeq" id="WP_201085931.1">
    <property type="nucleotide sequence ID" value="NZ_CAJNAS010000001.1"/>
</dbReference>
<keyword evidence="1" id="KW-0732">Signal</keyword>
<sequence length="225" mass="24522">MKSKNTVAVVSIVFFVALSSFANEKLKAASERIEIEVQACKFSITPSAHGEVTIPREENDYKFAGYSEALDSNGVSQRFGFSIGCVDRVTDRNDVAKEHGGYFDPEKKAWVAYFLDEQDKGSLAPATHIYAVHTSNASGFARTTDDVIGDPRQRARALSYCLFHDAKAICGDGQVMNLSDQKANFLPTALKILRSVEFVDVKPYDRSASGATGTVAPVGKSTHKK</sequence>
<gene>
    <name evidence="2" type="ORF">R70211_00327</name>
</gene>
<evidence type="ECO:0000313" key="2">
    <source>
        <dbReference type="EMBL" id="CAE6858714.1"/>
    </source>
</evidence>
<evidence type="ECO:0000313" key="3">
    <source>
        <dbReference type="Proteomes" id="UP000675121"/>
    </source>
</evidence>
<protein>
    <submittedName>
        <fullName evidence="2">Uncharacterized protein</fullName>
    </submittedName>
</protein>
<dbReference type="Proteomes" id="UP000675121">
    <property type="component" value="Unassembled WGS sequence"/>
</dbReference>
<reference evidence="2" key="1">
    <citation type="submission" date="2021-02" db="EMBL/GenBank/DDBJ databases">
        <authorList>
            <person name="Vanwijnsberghe S."/>
        </authorList>
    </citation>
    <scope>NUCLEOTIDE SEQUENCE</scope>
    <source>
        <strain evidence="2">R-70211</strain>
    </source>
</reference>
<name>A0A9N8QWH7_9BURK</name>
<keyword evidence="3" id="KW-1185">Reference proteome</keyword>
<dbReference type="AlphaFoldDB" id="A0A9N8QWH7"/>
<feature type="signal peptide" evidence="1">
    <location>
        <begin position="1"/>
        <end position="22"/>
    </location>
</feature>
<evidence type="ECO:0000256" key="1">
    <source>
        <dbReference type="SAM" id="SignalP"/>
    </source>
</evidence>
<proteinExistence type="predicted"/>
<dbReference type="EMBL" id="CAJNAS010000001">
    <property type="protein sequence ID" value="CAE6858714.1"/>
    <property type="molecule type" value="Genomic_DNA"/>
</dbReference>
<accession>A0A9N8QWH7</accession>
<comment type="caution">
    <text evidence="2">The sequence shown here is derived from an EMBL/GenBank/DDBJ whole genome shotgun (WGS) entry which is preliminary data.</text>
</comment>
<organism evidence="2 3">
    <name type="scientific">Paraburkholderia domus</name>
    <dbReference type="NCBI Taxonomy" id="2793075"/>
    <lineage>
        <taxon>Bacteria</taxon>
        <taxon>Pseudomonadati</taxon>
        <taxon>Pseudomonadota</taxon>
        <taxon>Betaproteobacteria</taxon>
        <taxon>Burkholderiales</taxon>
        <taxon>Burkholderiaceae</taxon>
        <taxon>Paraburkholderia</taxon>
    </lineage>
</organism>
<feature type="chain" id="PRO_5040333172" evidence="1">
    <location>
        <begin position="23"/>
        <end position="225"/>
    </location>
</feature>